<feature type="domain" description="PKD" evidence="21">
    <location>
        <begin position="1308"/>
        <end position="1356"/>
    </location>
</feature>
<feature type="transmembrane region" description="Helical" evidence="19">
    <location>
        <begin position="3629"/>
        <end position="3654"/>
    </location>
</feature>
<feature type="transmembrane region" description="Helical" evidence="19">
    <location>
        <begin position="4068"/>
        <end position="4091"/>
    </location>
</feature>
<dbReference type="InterPro" id="IPR000434">
    <property type="entry name" value="PC1"/>
</dbReference>
<feature type="transmembrane region" description="Helical" evidence="19">
    <location>
        <begin position="3389"/>
        <end position="3411"/>
    </location>
</feature>
<feature type="transmembrane region" description="Helical" evidence="19">
    <location>
        <begin position="4028"/>
        <end position="4048"/>
    </location>
</feature>
<dbReference type="SUPFAM" id="SSF49723">
    <property type="entry name" value="Lipase/lipooxygenase domain (PLAT/LH2 domain)"/>
    <property type="match status" value="1"/>
</dbReference>
<dbReference type="InterPro" id="IPR006228">
    <property type="entry name" value="Polycystin_cat"/>
</dbReference>
<evidence type="ECO:0000256" key="10">
    <source>
        <dbReference type="ARBA" id="ARBA00022737"/>
    </source>
</evidence>
<feature type="domain" description="PKD" evidence="21">
    <location>
        <begin position="1390"/>
        <end position="1455"/>
    </location>
</feature>
<dbReference type="SUPFAM" id="SSF49299">
    <property type="entry name" value="PKD domain"/>
    <property type="match status" value="12"/>
</dbReference>
<feature type="domain" description="C-type lectin" evidence="20">
    <location>
        <begin position="484"/>
        <end position="598"/>
    </location>
</feature>
<dbReference type="Pfam" id="PF13855">
    <property type="entry name" value="LRR_8"/>
    <property type="match status" value="1"/>
</dbReference>
<keyword evidence="16" id="KW-0966">Cell projection</keyword>
<feature type="domain" description="PKD" evidence="21">
    <location>
        <begin position="1557"/>
        <end position="1621"/>
    </location>
</feature>
<dbReference type="PROSITE" id="PS50093">
    <property type="entry name" value="PKD"/>
    <property type="match status" value="12"/>
</dbReference>
<dbReference type="Pfam" id="PF01477">
    <property type="entry name" value="PLAT"/>
    <property type="match status" value="1"/>
</dbReference>
<dbReference type="Proteomes" id="UP001652642">
    <property type="component" value="Chromosome 13"/>
</dbReference>
<dbReference type="InterPro" id="IPR003591">
    <property type="entry name" value="Leu-rich_rpt_typical-subtyp"/>
</dbReference>
<dbReference type="InterPro" id="IPR057244">
    <property type="entry name" value="GAIN_B"/>
</dbReference>
<feature type="domain" description="GAIN-B" evidence="23">
    <location>
        <begin position="2937"/>
        <end position="3130"/>
    </location>
</feature>
<feature type="domain" description="PLAT" evidence="22">
    <location>
        <begin position="3185"/>
        <end position="3300"/>
    </location>
</feature>
<dbReference type="PANTHER" id="PTHR46730:SF3">
    <property type="entry name" value="POLYCYSTIN-1"/>
    <property type="match status" value="1"/>
</dbReference>
<dbReference type="Pfam" id="PF20519">
    <property type="entry name" value="Polycystin_dom"/>
    <property type="match status" value="1"/>
</dbReference>
<dbReference type="PANTHER" id="PTHR46730">
    <property type="entry name" value="POLYCYSTIN-1"/>
    <property type="match status" value="1"/>
</dbReference>
<keyword evidence="11 19" id="KW-1133">Transmembrane helix</keyword>
<keyword evidence="15" id="KW-0325">Glycoprotein</keyword>
<dbReference type="InterPro" id="IPR016186">
    <property type="entry name" value="C-type_lectin-like/link_sf"/>
</dbReference>
<feature type="domain" description="PKD" evidence="21">
    <location>
        <begin position="1119"/>
        <end position="1194"/>
    </location>
</feature>
<comment type="caution">
    <text evidence="17">Lacks conserved residue(s) required for the propagation of feature annotation.</text>
</comment>
<evidence type="ECO:0000256" key="2">
    <source>
        <dbReference type="ARBA" id="ARBA00004613"/>
    </source>
</evidence>
<evidence type="ECO:0000259" key="24">
    <source>
        <dbReference type="PROSITE" id="PS51111"/>
    </source>
</evidence>
<evidence type="ECO:0000256" key="15">
    <source>
        <dbReference type="ARBA" id="ARBA00023180"/>
    </source>
</evidence>
<dbReference type="Pfam" id="PF08016">
    <property type="entry name" value="PKD_channel"/>
    <property type="match status" value="1"/>
</dbReference>
<dbReference type="GeneID" id="110085013"/>
<dbReference type="Gene3D" id="3.80.10.10">
    <property type="entry name" value="Ribonuclease Inhibitor"/>
    <property type="match status" value="1"/>
</dbReference>
<evidence type="ECO:0000256" key="14">
    <source>
        <dbReference type="ARBA" id="ARBA00023157"/>
    </source>
</evidence>
<feature type="transmembrane region" description="Helical" evidence="19">
    <location>
        <begin position="3989"/>
        <end position="4008"/>
    </location>
</feature>
<evidence type="ECO:0000313" key="26">
    <source>
        <dbReference type="Proteomes" id="UP001652642"/>
    </source>
</evidence>
<dbReference type="CDD" id="cd00146">
    <property type="entry name" value="PKD"/>
    <property type="match status" value="13"/>
</dbReference>
<dbReference type="InterPro" id="IPR002859">
    <property type="entry name" value="PKD/REJ-like"/>
</dbReference>
<keyword evidence="5" id="KW-1003">Cell membrane</keyword>
<dbReference type="InterPro" id="IPR013783">
    <property type="entry name" value="Ig-like_fold"/>
</dbReference>
<keyword evidence="14" id="KW-1015">Disulfide bond</keyword>
<dbReference type="SMART" id="SM00308">
    <property type="entry name" value="LH2"/>
    <property type="match status" value="1"/>
</dbReference>
<dbReference type="InterPro" id="IPR002889">
    <property type="entry name" value="WSC_carb-bd"/>
</dbReference>
<dbReference type="Gene3D" id="2.60.60.20">
    <property type="entry name" value="PLAT/LH2 domain"/>
    <property type="match status" value="1"/>
</dbReference>
<evidence type="ECO:0000256" key="7">
    <source>
        <dbReference type="ARBA" id="ARBA00022614"/>
    </source>
</evidence>
<evidence type="ECO:0000259" key="23">
    <source>
        <dbReference type="PROSITE" id="PS50221"/>
    </source>
</evidence>
<feature type="compositionally biased region" description="Low complexity" evidence="18">
    <location>
        <begin position="40"/>
        <end position="57"/>
    </location>
</feature>
<dbReference type="InterPro" id="IPR001024">
    <property type="entry name" value="PLAT/LH2_dom"/>
</dbReference>
<dbReference type="PROSITE" id="PS50041">
    <property type="entry name" value="C_TYPE_LECTIN_2"/>
    <property type="match status" value="1"/>
</dbReference>
<keyword evidence="7" id="KW-0433">Leucine-rich repeat</keyword>
<feature type="transmembrane region" description="Helical" evidence="19">
    <location>
        <begin position="3140"/>
        <end position="3162"/>
    </location>
</feature>
<evidence type="ECO:0000256" key="16">
    <source>
        <dbReference type="ARBA" id="ARBA00023273"/>
    </source>
</evidence>
<evidence type="ECO:0000256" key="11">
    <source>
        <dbReference type="ARBA" id="ARBA00022989"/>
    </source>
</evidence>
<evidence type="ECO:0000256" key="3">
    <source>
        <dbReference type="ARBA" id="ARBA00004651"/>
    </source>
</evidence>
<evidence type="ECO:0000259" key="20">
    <source>
        <dbReference type="PROSITE" id="PS50041"/>
    </source>
</evidence>
<keyword evidence="6" id="KW-0964">Secreted</keyword>
<dbReference type="SMART" id="SM00369">
    <property type="entry name" value="LRR_TYP"/>
    <property type="match status" value="2"/>
</dbReference>
<feature type="domain" description="PKD" evidence="21">
    <location>
        <begin position="1031"/>
        <end position="1086"/>
    </location>
</feature>
<feature type="compositionally biased region" description="Basic residues" evidence="18">
    <location>
        <begin position="4416"/>
        <end position="4428"/>
    </location>
</feature>
<feature type="transmembrane region" description="Helical" evidence="19">
    <location>
        <begin position="4117"/>
        <end position="4139"/>
    </location>
</feature>
<comment type="subcellular location">
    <subcellularLocation>
        <location evidence="3">Cell membrane</location>
        <topology evidence="3">Multi-pass membrane protein</topology>
    </subcellularLocation>
    <subcellularLocation>
        <location evidence="1">Cell projection</location>
        <location evidence="1">Cilium</location>
    </subcellularLocation>
    <subcellularLocation>
        <location evidence="2">Secreted</location>
    </subcellularLocation>
</comment>
<feature type="region of interest" description="Disordered" evidence="18">
    <location>
        <begin position="1"/>
        <end position="57"/>
    </location>
</feature>
<feature type="region of interest" description="Disordered" evidence="18">
    <location>
        <begin position="4254"/>
        <end position="4289"/>
    </location>
</feature>
<evidence type="ECO:0000256" key="19">
    <source>
        <dbReference type="SAM" id="Phobius"/>
    </source>
</evidence>
<feature type="domain" description="PKD" evidence="21">
    <location>
        <begin position="373"/>
        <end position="406"/>
    </location>
</feature>
<keyword evidence="12" id="KW-0969">Cilium</keyword>
<keyword evidence="9" id="KW-0732">Signal</keyword>
<dbReference type="InterPro" id="IPR001304">
    <property type="entry name" value="C-type_lectin-like"/>
</dbReference>
<sequence>MPMLPPPPKPPSSRRCRRLGPRRAGRRRRSLGPEGAPRGASAAASASASSPSSSSSSSPPAGWPGWCLLCCCCACCCCLLAPPGAAGASRGCQPCGPEACACRSLAGGGGGGGGGCIVDCAARGLQRLPPAGPPFPAATRVLDLSSNKISALNVEAFAHLTSLTRLDISNNKISTLEDGIFDNLFNLSEINLSSNPLLCDCNLAWLPRWVEERNVRVAHPAATRCAQPPEVANLPLWNVSFIDMTCGADYIACLTDNHTGAVDAVVRFTAHLPQNLTEETCGALCFAEDLDYGGFSHNGHCLCGIALEPNSSLGCLPFCAEASAASLCGGPSFVSNVFPALLPVSVGGPSGPTGLFQAVAFHLHLPTNFGVLQWDFGDSSGVLNTTRTPVLHRYTLPGHYNVTATVFVGSRFTSAQMEVEVVASPEDLELQCPTFVKANESLQVQIRNRGGTGLSVTYNITAQEKESAHAVYPTCPGDSVVFSENSHCYWLVAEKAEWQEAQQHCQEQGDGNLALVSSPEIQSFLVSRVTRSLDVWIGFNDVVSPSPLQREEGFNLQSCQNWLPGEPHPSNADHCLRMGPAGQCNTDLCTAKHSYVCEHKPPEILLNAEHFYLGAPAFDPRVPMENVTEREELSAPSGTVETVAFPRLAFEREGFLVALELVIRDLPRAVQVRVRVHRPASPAEWKEVLNATDPVPASQENGTWEQTDCPLGLHWCSSANACLPLGSCSGPCANASVLPTLPPVPHHWANQSQDEDLRESLFILPPGPSTHYLLLFKSKGPLVRPNYTVSLQHDAGPGAFLLCLPDQQVPPAMSYYTLHSPTWERDRPAQPTASSWQNGSVCSFRALAAAEERVPLLGRENSGVGQPGLYSVRAAVGNGVFRTELSCDFWVTSPISGLRVVYPPEQGGRIYVEANHTWLVVEIVSETNATAGWLGGNQSFPFERSCPPAVAPRVPDCAREANDTWFSVLPLEGLGENASTAVLWAENAVSRQNLTVVVKAEEAIRGLRATPNPETRILLHNRVSYVPVMDAGTDVTFRWTVDDKPSFTFYNEVFNVIYQTPAVYKLTLTASNHVSNVTVHYNITVERMNRMKDLVVSEIPPLVPQNSTMELAATVTVDTAVEATFLWDFGDRGCVTSQFRPPYNDSFPVPDPNVHQVVIGHNVSHAYQEPGEYTLTVSVVNEFENLTRSVPVHVFTYLTDVSMETNTGVLVAGRPVTFEAQPLPSSYGVFYLWDFGDGCVELVEGQAFVLHTYNSTGTYNITLKANNTISTVEVVRRYRVFEEVTGLRVTLNEAVEVGTPVEVSASVETGDNITWVFDMGDGTVRTSFLGSVEHSYLKEMNGTVNVTATNPVNSVSQAVPIQAFVLMVLKIEPSTCIREHPEAELTAYVSGNPEDYFFDWTFGDGSSNVTVYGDPTVRHNFTRSGIFSLSLVLSSKVNKAQYYTEVCVEPEVANVTLFARSSFVRLGNESKFQARALPPYRYRYQWDFGTDDSARFGGTEASYTYKAPGVYLVMVTVSNNVSFNNDSALVEVQEPVGAARIESNGSQVLELNQIYLFSANASGTKVSYLWDFGDGTTQLGKLITHSYNKTGAYAVSLTGWNEVSFSEARVNVTVKRRLQGLTINASRTVVPLNGSVSFTATLLAGTATRYSWILCDRCTPIPGLSTISYTFRSIGTFNVIVTAESEIVCLQDSIFIYVLEQIEGLQIIIGGDLLNDSYSPTNKTLLLQAAVREGTNISYVWTLLKEAQPVQTSSGKTFSLTVLEVGVYLIHLKATNMLGSVALNKTVEFMEPVGVLKPAASPNPVAVNASVNISASVTSGTGLVYTWYLEEDVSLLTEASAITYSFRSPGTKVIAVVVENKLGSANATLTIYVQEAVEGLRIRTIRPNCTYIESGSVVNFSGELERGSNVGWMWRMQNNTTISGQRVALTFPTAGFFSVCVNASNDISWEVACHNLTVEDPIRGLSLLVSKDILEVGEEVSFVIRKSSGSSVSYEASVGGNFSVALKAPSFTHMFTHVGDYLVQVRAENHISVDYAEVLVVVLEAIRGLQVANCCEEGTPTGTERHFTAEILSGSRVSYSWQLTLEEDGGHTQAAVLEGRSISYTPKVAGLLNICLHAFNRLGSQNLTIVIQVQDRIRQLSLLPVDAFANRTTWFEASVLPSARQVAFWWHFGDDSPIERTDGLSAGHTYRRPGEYLVEVNATNLISFSIAHLTVTVRVLECEEPEAELALPAQVVMKRSQKNYLEAQIDLRDCTRYKTEYLWEIYRASSCLQLSSFNKVHLANVDMSRPQLVIPKLALDLGKYCFKFLVSFGDTPLSKSVFANVTVLPNKLVPIIDGGSYRVWSSTRDLILDGEKSYDPNLEDWEQTPLRYNWTCVSSSRSSSSGCALNFSATGGVVTVSRAILEADQEYTFDLTVWKTGMSPESTNQTVLLKRGTVPIVSLECVSCKAQSVYEVSRSSYVYLEGSCPNCQNNSKLGRWAAHSFKNKPLVLDKSTTSTGDTGMNLVLRPWALKDGEGYTFTLHITDLATGEEGYASMDLFPNQPPFGGSCWVSPMGPIQALTTKVHFECTGWRDTEDESTPLVYTLLARRCRVGHCEDFSVYKGSHSEHAAFLPTGFQESSSLVSVLILVQDQLGAMVVAFNSSMAITLPSTPEGFHSLPQWLYNQTEVVLQGFVKQGDPQQVIEYTLALITILNEYESSMPSMPEAENDDRLRAWTRRNITETLVSLNVNTVDDIQQIAAALAQCTVASKSFVCRACLTRTLKKLEGMMAILQGETTQGTMTPTAIADNILNIMGDLIHLVNTVSRESEPQKLCSGGQNAVQVASKAYALSTDLMRILMKSRVLNEEPLELAGSNITAKGKRADPLGLLCYEESPDCQFSIPPAFNTTFSNLTDVVQVMIQVDYNPFPFGFVTNYSVSSHVASLEFQDNNGTEIPIGSLDPERAITVMVTDPREKNITVGTVMIEEGRLVTVVLRTENGNTEAGLYIQVTFTVLDERYVSSEKEPFLAVCLFRAAETNCTAAKEIYLEDMTRRPQGDHRRYTFFVSPVTDDPVLDYRMNITNRFLWSPVEVTLGLYSSLCQYFSEEEARWKTEGMAPLEGATPEKAVCLTQHLTAFGASLFVPPHSVQFLRPPPGPGLNYIVLLTCAICLVTYSVAAVIVHKLDLIDLRRVEVIPFCGKNGLYKYEILVKTGWAKGSGTTAHVGITLYGMESKSGHRHLDGENAFRRNSLNIFQVATERSLGRVWKIRIWHDNKGLNPSWYLQHVIVRDLQTSKSYHFLVNDWLSVESEENDGLVEKEVFAASESDLRSSTRIFVEELQRGFFEKHIWLSLWDRPPRSHFTRVQRASCCCLLVFLFLCANAVWYGVVGDANFSHVPISTLIPVSGETIVVGLVSSLIVYPLYLGLLFLFRMARSKVSVSQALAQSDQQSLEIDNYLDSSLMESSFLTVPGLRTEAFSEQTKMDRFLDDSKSLIRWQSNEALLSWPDLLSDPSIMGNTIQKLKRGRTSRHLGLEAPLATEEDTVSLGVPHAQTRYFSASDEDLIRQILSDGVGSIAHPQEAGRYPRVETDVLSGLSAVCGEKTEAIVLQRLNEKGQALAVPRRELNRSAKSSRTVVDPALRKRLLPFWCAYLAHGISFALFVLCFGVSTWIGVGFSSSVALMWLISGIFSFLSSFLLWEPLKVLLEALYFSLVAKRLHPEEDDTLVEHPMVEHVSEKIGRVRPPQGFALFQAKEEARKVKVLHGLLKEFFVYMLFLLAVLLTAYGDASQHSRAFLLQKSIKQQLGSEQFLGIQRSDEFWIWMSQELLPFLYNNQSGQGSDSITLGSPRLRQIRLQEEACLGSVRHLLSGADPSVTGEKCVLDSNQFDTAPYAVGWESTTDNQTRLWEYSPPDLAGVWYLGYLSFYDSGGYVQELGTTLGESKAHADTLQQNHWINNRTRAVFIELTQYSPSAGLHAVITLRLEFPAGGPALPAMAVTTLPLLPLSQGVTLQLLMMVFLMIVVVHFVVSESLTIKKAGRAYFSQVGSYGQWLLILATTGTVVVHLSQATLADRQWAEYLKNRQGFTSFYGVASLHEAFGCLAASLLFFLTVKASQQLRFIRQWSTFGKTLQRSVKELTATAFTFAILTLAYAQLGFLLFSSRSEAFCSVSRALQLLGTALRSRASSHYLLEPPGLFPHLFWASYLLLELWVVLRLFAAVLLYHYRETRFEMYRPAFESQDYEMVELFVRRLKMWMGFSKAKEFRHKVRFEGMEPLPSRSSSQDSRSLQVPTPSATSDSSRASTSSSQLDGLSLVPSVRDSCEVDGEVQRLLSLLETLLVHFDRVNQATEDVCHLERRLGSTWRRQARKRSSRSTERVPSAPHPPRAQPGSPSSDVTPERNPFPTPCPIAIVRTSQGAGPGALLAPRKTQALLGTTAKKKKPSRAKNRVHPSSNIPG</sequence>
<dbReference type="PRINTS" id="PR00500">
    <property type="entry name" value="POLYCYSTIN1"/>
</dbReference>
<keyword evidence="26" id="KW-1185">Reference proteome</keyword>
<dbReference type="InterPro" id="IPR042060">
    <property type="entry name" value="PLAT_polycystin1"/>
</dbReference>
<evidence type="ECO:0000259" key="21">
    <source>
        <dbReference type="PROSITE" id="PS50093"/>
    </source>
</evidence>
<dbReference type="CDD" id="cd00037">
    <property type="entry name" value="CLECT"/>
    <property type="match status" value="1"/>
</dbReference>
<dbReference type="PROSITE" id="PS51212">
    <property type="entry name" value="WSC"/>
    <property type="match status" value="1"/>
</dbReference>
<feature type="compositionally biased region" description="Low complexity" evidence="18">
    <location>
        <begin position="4254"/>
        <end position="4286"/>
    </location>
</feature>
<feature type="domain" description="PKD" evidence="21">
    <location>
        <begin position="1794"/>
        <end position="1880"/>
    </location>
</feature>
<feature type="region of interest" description="Disordered" evidence="18">
    <location>
        <begin position="4341"/>
        <end position="4436"/>
    </location>
</feature>
<feature type="compositionally biased region" description="Pro residues" evidence="18">
    <location>
        <begin position="1"/>
        <end position="11"/>
    </location>
</feature>
<dbReference type="Gene3D" id="2.60.40.10">
    <property type="entry name" value="Immunoglobulins"/>
    <property type="match status" value="8"/>
</dbReference>
<evidence type="ECO:0000256" key="5">
    <source>
        <dbReference type="ARBA" id="ARBA00022475"/>
    </source>
</evidence>
<evidence type="ECO:0000256" key="8">
    <source>
        <dbReference type="ARBA" id="ARBA00022692"/>
    </source>
</evidence>
<dbReference type="SMART" id="SM00082">
    <property type="entry name" value="LRRCT"/>
    <property type="match status" value="1"/>
</dbReference>
<dbReference type="NCBIfam" id="TIGR00864">
    <property type="entry name" value="PCC"/>
    <property type="match status" value="1"/>
</dbReference>
<dbReference type="InterPro" id="IPR000203">
    <property type="entry name" value="GPS"/>
</dbReference>
<comment type="similarity">
    <text evidence="4">Belongs to the polycystin family.</text>
</comment>
<dbReference type="Pfam" id="PF00801">
    <property type="entry name" value="PKD"/>
    <property type="match status" value="14"/>
</dbReference>
<evidence type="ECO:0000259" key="25">
    <source>
        <dbReference type="PROSITE" id="PS51212"/>
    </source>
</evidence>
<feature type="transmembrane region" description="Helical" evidence="19">
    <location>
        <begin position="3660"/>
        <end position="3679"/>
    </location>
</feature>
<feature type="transmembrane region" description="Helical" evidence="19">
    <location>
        <begin position="3746"/>
        <end position="3766"/>
    </location>
</feature>
<evidence type="ECO:0000256" key="9">
    <source>
        <dbReference type="ARBA" id="ARBA00022729"/>
    </source>
</evidence>
<keyword evidence="13 19" id="KW-0472">Membrane</keyword>
<dbReference type="InterPro" id="IPR035986">
    <property type="entry name" value="PKD_dom_sf"/>
</dbReference>
<dbReference type="SUPFAM" id="SSF52058">
    <property type="entry name" value="L domain-like"/>
    <property type="match status" value="1"/>
</dbReference>
<feature type="compositionally biased region" description="Basic residues" evidence="18">
    <location>
        <begin position="12"/>
        <end position="30"/>
    </location>
</feature>
<feature type="domain" description="WSC" evidence="25">
    <location>
        <begin position="247"/>
        <end position="340"/>
    </location>
</feature>
<evidence type="ECO:0000256" key="12">
    <source>
        <dbReference type="ARBA" id="ARBA00023069"/>
    </source>
</evidence>
<dbReference type="InterPro" id="IPR000601">
    <property type="entry name" value="PKD_dom"/>
</dbReference>
<evidence type="ECO:0000256" key="13">
    <source>
        <dbReference type="ARBA" id="ARBA00023136"/>
    </source>
</evidence>
<dbReference type="InterPro" id="IPR022409">
    <property type="entry name" value="PKD/Chitinase_dom"/>
</dbReference>
<dbReference type="SMART" id="SM00089">
    <property type="entry name" value="PKD"/>
    <property type="match status" value="15"/>
</dbReference>
<dbReference type="InterPro" id="IPR036392">
    <property type="entry name" value="PLAT/LH2_dom_sf"/>
</dbReference>
<dbReference type="PROSITE" id="PS50095">
    <property type="entry name" value="PLAT"/>
    <property type="match status" value="1"/>
</dbReference>
<feature type="domain" description="PKD" evidence="21">
    <location>
        <begin position="1479"/>
        <end position="1539"/>
    </location>
</feature>
<feature type="transmembrane region" description="Helical" evidence="19">
    <location>
        <begin position="4179"/>
        <end position="4204"/>
    </location>
</feature>
<evidence type="ECO:0000256" key="4">
    <source>
        <dbReference type="ARBA" id="ARBA00007200"/>
    </source>
</evidence>
<evidence type="ECO:0000256" key="1">
    <source>
        <dbReference type="ARBA" id="ARBA00004138"/>
    </source>
</evidence>
<dbReference type="InterPro" id="IPR014010">
    <property type="entry name" value="REJ_dom"/>
</dbReference>
<dbReference type="Pfam" id="PF02010">
    <property type="entry name" value="REJ"/>
    <property type="match status" value="1"/>
</dbReference>
<dbReference type="Pfam" id="PF00059">
    <property type="entry name" value="Lectin_C"/>
    <property type="match status" value="1"/>
</dbReference>
<dbReference type="PROSITE" id="PS51111">
    <property type="entry name" value="REJ"/>
    <property type="match status" value="1"/>
</dbReference>
<evidence type="ECO:0000259" key="22">
    <source>
        <dbReference type="PROSITE" id="PS50095"/>
    </source>
</evidence>
<dbReference type="InterPro" id="IPR001611">
    <property type="entry name" value="Leu-rich_rpt"/>
</dbReference>
<dbReference type="InterPro" id="IPR016187">
    <property type="entry name" value="CTDL_fold"/>
</dbReference>
<gene>
    <name evidence="27" type="primary">PKD1</name>
</gene>
<dbReference type="SMART" id="SM00034">
    <property type="entry name" value="CLECT"/>
    <property type="match status" value="1"/>
</dbReference>
<evidence type="ECO:0000256" key="18">
    <source>
        <dbReference type="SAM" id="MobiDB-lite"/>
    </source>
</evidence>
<dbReference type="InterPro" id="IPR000483">
    <property type="entry name" value="Cys-rich_flank_reg_C"/>
</dbReference>
<feature type="domain" description="PKD" evidence="21">
    <location>
        <begin position="1986"/>
        <end position="2049"/>
    </location>
</feature>
<evidence type="ECO:0000313" key="27">
    <source>
        <dbReference type="RefSeq" id="XP_072838441.1"/>
    </source>
</evidence>
<evidence type="ECO:0000256" key="6">
    <source>
        <dbReference type="ARBA" id="ARBA00022525"/>
    </source>
</evidence>
<keyword evidence="8 19" id="KW-0812">Transmembrane</keyword>
<feature type="domain" description="PKD" evidence="21">
    <location>
        <begin position="1216"/>
        <end position="1287"/>
    </location>
</feature>
<dbReference type="InterPro" id="IPR046791">
    <property type="entry name" value="Polycystin_dom"/>
</dbReference>
<dbReference type="CDD" id="cd01752">
    <property type="entry name" value="PLAT_polycystin"/>
    <property type="match status" value="1"/>
</dbReference>
<dbReference type="SUPFAM" id="SSF56436">
    <property type="entry name" value="C-type lectin-like"/>
    <property type="match status" value="1"/>
</dbReference>
<evidence type="ECO:0000256" key="17">
    <source>
        <dbReference type="PROSITE-ProRule" id="PRU00152"/>
    </source>
</evidence>
<feature type="domain" description="REJ" evidence="24">
    <location>
        <begin position="2222"/>
        <end position="2916"/>
    </location>
</feature>
<feature type="domain" description="PKD" evidence="21">
    <location>
        <begin position="2162"/>
        <end position="2219"/>
    </location>
</feature>
<dbReference type="InterPro" id="IPR013122">
    <property type="entry name" value="PKD1_2_channel"/>
</dbReference>
<dbReference type="PROSITE" id="PS51450">
    <property type="entry name" value="LRR"/>
    <property type="match status" value="1"/>
</dbReference>
<accession>A0ABM5EZ76</accession>
<protein>
    <submittedName>
        <fullName evidence="27">Polycystin-1</fullName>
    </submittedName>
</protein>
<dbReference type="SMART" id="SM00303">
    <property type="entry name" value="GPS"/>
    <property type="match status" value="1"/>
</dbReference>
<keyword evidence="10" id="KW-0677">Repeat</keyword>
<feature type="domain" description="PKD" evidence="21">
    <location>
        <begin position="1907"/>
        <end position="1965"/>
    </location>
</feature>
<dbReference type="PROSITE" id="PS50221">
    <property type="entry name" value="GAIN_B"/>
    <property type="match status" value="1"/>
</dbReference>
<reference evidence="27" key="1">
    <citation type="submission" date="2025-08" db="UniProtKB">
        <authorList>
            <consortium name="RefSeq"/>
        </authorList>
    </citation>
    <scope>IDENTIFICATION</scope>
</reference>
<dbReference type="InterPro" id="IPR032675">
    <property type="entry name" value="LRR_dom_sf"/>
</dbReference>
<organism evidence="26 27">
    <name type="scientific">Pogona vitticeps</name>
    <name type="common">central bearded dragon</name>
    <dbReference type="NCBI Taxonomy" id="103695"/>
    <lineage>
        <taxon>Eukaryota</taxon>
        <taxon>Metazoa</taxon>
        <taxon>Chordata</taxon>
        <taxon>Craniata</taxon>
        <taxon>Vertebrata</taxon>
        <taxon>Euteleostomi</taxon>
        <taxon>Lepidosauria</taxon>
        <taxon>Squamata</taxon>
        <taxon>Bifurcata</taxon>
        <taxon>Unidentata</taxon>
        <taxon>Episquamata</taxon>
        <taxon>Toxicofera</taxon>
        <taxon>Iguania</taxon>
        <taxon>Acrodonta</taxon>
        <taxon>Agamidae</taxon>
        <taxon>Amphibolurinae</taxon>
        <taxon>Pogona</taxon>
    </lineage>
</organism>
<proteinExistence type="inferred from homology"/>
<dbReference type="SMART" id="SM00321">
    <property type="entry name" value="WSC"/>
    <property type="match status" value="1"/>
</dbReference>
<feature type="transmembrane region" description="Helical" evidence="19">
    <location>
        <begin position="3348"/>
        <end position="3369"/>
    </location>
</feature>
<dbReference type="Gene3D" id="3.10.100.10">
    <property type="entry name" value="Mannose-Binding Protein A, subunit A"/>
    <property type="match status" value="1"/>
</dbReference>
<dbReference type="RefSeq" id="XP_072838441.1">
    <property type="nucleotide sequence ID" value="XM_072982340.1"/>
</dbReference>
<name>A0ABM5EZ76_9SAUR</name>